<comment type="subcellular location">
    <subcellularLocation>
        <location evidence="1">Cytoplasm</location>
    </subcellularLocation>
</comment>
<organism evidence="11 12">
    <name type="scientific">Chironomus riparius</name>
    <dbReference type="NCBI Taxonomy" id="315576"/>
    <lineage>
        <taxon>Eukaryota</taxon>
        <taxon>Metazoa</taxon>
        <taxon>Ecdysozoa</taxon>
        <taxon>Arthropoda</taxon>
        <taxon>Hexapoda</taxon>
        <taxon>Insecta</taxon>
        <taxon>Pterygota</taxon>
        <taxon>Neoptera</taxon>
        <taxon>Endopterygota</taxon>
        <taxon>Diptera</taxon>
        <taxon>Nematocera</taxon>
        <taxon>Chironomoidea</taxon>
        <taxon>Chironomidae</taxon>
        <taxon>Chironominae</taxon>
        <taxon>Chironomus</taxon>
    </lineage>
</organism>
<dbReference type="InterPro" id="IPR000938">
    <property type="entry name" value="CAP-Gly_domain"/>
</dbReference>
<dbReference type="SUPFAM" id="SSF52058">
    <property type="entry name" value="L domain-like"/>
    <property type="match status" value="1"/>
</dbReference>
<keyword evidence="12" id="KW-1185">Reference proteome</keyword>
<dbReference type="GO" id="GO:0005737">
    <property type="term" value="C:cytoplasm"/>
    <property type="evidence" value="ECO:0007669"/>
    <property type="project" value="UniProtKB-SubCell"/>
</dbReference>
<dbReference type="SUPFAM" id="SSF74924">
    <property type="entry name" value="Cap-Gly domain"/>
    <property type="match status" value="1"/>
</dbReference>
<dbReference type="PANTHER" id="PTHR24366">
    <property type="entry name" value="IG(IMMUNOGLOBULIN) AND LRR(LEUCINE RICH REPEAT) DOMAINS"/>
    <property type="match status" value="1"/>
</dbReference>
<dbReference type="InterPro" id="IPR036859">
    <property type="entry name" value="CAP-Gly_dom_sf"/>
</dbReference>
<keyword evidence="6" id="KW-0677">Repeat</keyword>
<dbReference type="CDD" id="cd17044">
    <property type="entry name" value="Ubl_TBCE"/>
    <property type="match status" value="1"/>
</dbReference>
<comment type="similarity">
    <text evidence="2">Belongs to the TBCE family.</text>
</comment>
<evidence type="ECO:0000313" key="11">
    <source>
        <dbReference type="EMBL" id="CAG9809693.1"/>
    </source>
</evidence>
<evidence type="ECO:0000256" key="5">
    <source>
        <dbReference type="ARBA" id="ARBA00022614"/>
    </source>
</evidence>
<name>A0A9N9S7I5_9DIPT</name>
<dbReference type="InterPro" id="IPR044079">
    <property type="entry name" value="Ubl_TBCE"/>
</dbReference>
<evidence type="ECO:0000259" key="10">
    <source>
        <dbReference type="SMART" id="SM01052"/>
    </source>
</evidence>
<dbReference type="Gene3D" id="2.30.30.190">
    <property type="entry name" value="CAP Gly-rich-like domain"/>
    <property type="match status" value="1"/>
</dbReference>
<evidence type="ECO:0000256" key="4">
    <source>
        <dbReference type="ARBA" id="ARBA00022490"/>
    </source>
</evidence>
<keyword evidence="7" id="KW-0143">Chaperone</keyword>
<proteinExistence type="inferred from homology"/>
<feature type="domain" description="CAP-Gly" evidence="10">
    <location>
        <begin position="11"/>
        <end position="77"/>
    </location>
</feature>
<keyword evidence="4" id="KW-0963">Cytoplasm</keyword>
<dbReference type="InterPro" id="IPR029071">
    <property type="entry name" value="Ubiquitin-like_domsf"/>
</dbReference>
<dbReference type="Pfam" id="PF01302">
    <property type="entry name" value="CAP_GLY"/>
    <property type="match status" value="1"/>
</dbReference>
<comment type="subunit">
    <text evidence="8">Supercomplex made of cofactors A to E. Cofactors A and D function by capturing and stabilizing tubulin in a quasi-native conformation. Cofactor E binds to the cofactor D-tubulin complex; interaction with cofactor C then causes the release of tubulin polypeptides that are committed to the native state.</text>
</comment>
<reference evidence="11" key="1">
    <citation type="submission" date="2022-01" db="EMBL/GenBank/DDBJ databases">
        <authorList>
            <person name="King R."/>
        </authorList>
    </citation>
    <scope>NUCLEOTIDE SEQUENCE</scope>
</reference>
<dbReference type="SUPFAM" id="SSF54236">
    <property type="entry name" value="Ubiquitin-like"/>
    <property type="match status" value="1"/>
</dbReference>
<evidence type="ECO:0000256" key="7">
    <source>
        <dbReference type="ARBA" id="ARBA00023186"/>
    </source>
</evidence>
<evidence type="ECO:0000256" key="6">
    <source>
        <dbReference type="ARBA" id="ARBA00022737"/>
    </source>
</evidence>
<evidence type="ECO:0000256" key="9">
    <source>
        <dbReference type="ARBA" id="ARBA00030180"/>
    </source>
</evidence>
<dbReference type="InterPro" id="IPR001611">
    <property type="entry name" value="Leu-rich_rpt"/>
</dbReference>
<dbReference type="Gene3D" id="3.10.20.90">
    <property type="entry name" value="Phosphatidylinositol 3-kinase Catalytic Subunit, Chain A, domain 1"/>
    <property type="match status" value="1"/>
</dbReference>
<evidence type="ECO:0000256" key="2">
    <source>
        <dbReference type="ARBA" id="ARBA00006286"/>
    </source>
</evidence>
<sequence length="528" mass="61263">MVGLTDHNICVNARIRVGQDFGCIKYIGNVVGHDGQWIGVEWDDASRGRHNGTVNGHYYFETKFPKSGSLIRSEKIHKFETLEDAIRERYLPPEQQSFINDELLNEARDALSAPFMKVVGMEKLRERQSKLKFTEDITICHSTINQAGKIPELDSLRTLCLQSSCISHWNVVNDIVKQIPSLRNIDLSLNRLELPNENEQLRFEKIDTLILNSCNLFDWNEILGIAKMCPNLRELSLKQNNIKCLTDDSAEAFPRLETLSIGENSICDFEEVLKLKDLPALKELMINNNQMKRVDLPNCEITERLKLFEKLESLNLRHNPFENEIQMFNELDKLPALTRLSYVNQKATDGNETEIMEIFMEAVGMIENLYSFNRSEIEKVHRNDAMYEMWKKFAVEWMQVGGEGEPKMSEFYKNHRCYPRLLKKYGTPDQFILQPNRKRVTTIEIQFKNVMNGKMFHKKVPIAMTVRSLVGLVYKIAALHTCPGMDLKSIKLYYIDAYNNNIKVYLDNLSKSLDYYSLQNGDTIYIEK</sequence>
<dbReference type="Pfam" id="PF13855">
    <property type="entry name" value="LRR_8"/>
    <property type="match status" value="1"/>
</dbReference>
<dbReference type="EMBL" id="OU895879">
    <property type="protein sequence ID" value="CAG9809693.1"/>
    <property type="molecule type" value="Genomic_DNA"/>
</dbReference>
<dbReference type="OrthoDB" id="5273213at2759"/>
<dbReference type="FunFam" id="2.30.30.190:FF:000016">
    <property type="entry name" value="Tubulin-folding cofactor E"/>
    <property type="match status" value="1"/>
</dbReference>
<evidence type="ECO:0000256" key="3">
    <source>
        <dbReference type="ARBA" id="ARBA00015004"/>
    </source>
</evidence>
<dbReference type="InterPro" id="IPR032675">
    <property type="entry name" value="LRR_dom_sf"/>
</dbReference>
<reference evidence="11" key="2">
    <citation type="submission" date="2022-10" db="EMBL/GenBank/DDBJ databases">
        <authorList>
            <consortium name="ENA_rothamsted_submissions"/>
            <consortium name="culmorum"/>
            <person name="King R."/>
        </authorList>
    </citation>
    <scope>NUCLEOTIDE SEQUENCE</scope>
</reference>
<dbReference type="SMART" id="SM01052">
    <property type="entry name" value="CAP_GLY"/>
    <property type="match status" value="1"/>
</dbReference>
<evidence type="ECO:0000256" key="8">
    <source>
        <dbReference type="ARBA" id="ARBA00026055"/>
    </source>
</evidence>
<dbReference type="Gene3D" id="3.80.10.10">
    <property type="entry name" value="Ribonuclease Inhibitor"/>
    <property type="match status" value="1"/>
</dbReference>
<keyword evidence="5" id="KW-0433">Leucine-rich repeat</keyword>
<gene>
    <name evidence="11" type="ORF">CHIRRI_LOCUS12513</name>
</gene>
<evidence type="ECO:0000256" key="1">
    <source>
        <dbReference type="ARBA" id="ARBA00004496"/>
    </source>
</evidence>
<dbReference type="Proteomes" id="UP001153620">
    <property type="component" value="Chromosome 3"/>
</dbReference>
<dbReference type="AlphaFoldDB" id="A0A9N9S7I5"/>
<protein>
    <recommendedName>
        <fullName evidence="3">Tubulin-specific chaperone E</fullName>
    </recommendedName>
    <alternativeName>
        <fullName evidence="9">Tubulin-folding cofactor E</fullName>
    </alternativeName>
</protein>
<dbReference type="PANTHER" id="PTHR24366:SF96">
    <property type="entry name" value="LEUCINE RICH REPEAT CONTAINING 53"/>
    <property type="match status" value="1"/>
</dbReference>
<accession>A0A9N9S7I5</accession>
<evidence type="ECO:0000313" key="12">
    <source>
        <dbReference type="Proteomes" id="UP001153620"/>
    </source>
</evidence>